<name>A0A8E2E8I9_9PEZI</name>
<dbReference type="PROSITE" id="PS50082">
    <property type="entry name" value="WD_REPEATS_2"/>
    <property type="match status" value="1"/>
</dbReference>
<keyword evidence="3" id="KW-1185">Reference proteome</keyword>
<evidence type="ECO:0008006" key="4">
    <source>
        <dbReference type="Google" id="ProtNLM"/>
    </source>
</evidence>
<protein>
    <recommendedName>
        <fullName evidence="4">WD40 repeat-like protein</fullName>
    </recommendedName>
</protein>
<dbReference type="PANTHER" id="PTHR19879">
    <property type="entry name" value="TRANSCRIPTION INITIATION FACTOR TFIID"/>
    <property type="match status" value="1"/>
</dbReference>
<dbReference type="AlphaFoldDB" id="A0A8E2E8I9"/>
<accession>A0A8E2E8I9</accession>
<organism evidence="2 3">
    <name type="scientific">Lepidopterella palustris CBS 459.81</name>
    <dbReference type="NCBI Taxonomy" id="1314670"/>
    <lineage>
        <taxon>Eukaryota</taxon>
        <taxon>Fungi</taxon>
        <taxon>Dikarya</taxon>
        <taxon>Ascomycota</taxon>
        <taxon>Pezizomycotina</taxon>
        <taxon>Dothideomycetes</taxon>
        <taxon>Pleosporomycetidae</taxon>
        <taxon>Mytilinidiales</taxon>
        <taxon>Argynnaceae</taxon>
        <taxon>Lepidopterella</taxon>
    </lineage>
</organism>
<feature type="repeat" description="WD" evidence="1">
    <location>
        <begin position="1"/>
        <end position="31"/>
    </location>
</feature>
<evidence type="ECO:0000256" key="1">
    <source>
        <dbReference type="PROSITE-ProRule" id="PRU00221"/>
    </source>
</evidence>
<dbReference type="InterPro" id="IPR001680">
    <property type="entry name" value="WD40_rpt"/>
</dbReference>
<evidence type="ECO:0000313" key="3">
    <source>
        <dbReference type="Proteomes" id="UP000250266"/>
    </source>
</evidence>
<evidence type="ECO:0000313" key="2">
    <source>
        <dbReference type="EMBL" id="OCK79048.1"/>
    </source>
</evidence>
<feature type="non-terminal residue" evidence="2">
    <location>
        <position position="1"/>
    </location>
</feature>
<dbReference type="InterPro" id="IPR036322">
    <property type="entry name" value="WD40_repeat_dom_sf"/>
</dbReference>
<dbReference type="Proteomes" id="UP000250266">
    <property type="component" value="Unassembled WGS sequence"/>
</dbReference>
<keyword evidence="1" id="KW-0853">WD repeat</keyword>
<reference evidence="2 3" key="1">
    <citation type="journal article" date="2016" name="Nat. Commun.">
        <title>Ectomycorrhizal ecology is imprinted in the genome of the dominant symbiotic fungus Cenococcum geophilum.</title>
        <authorList>
            <consortium name="DOE Joint Genome Institute"/>
            <person name="Peter M."/>
            <person name="Kohler A."/>
            <person name="Ohm R.A."/>
            <person name="Kuo A."/>
            <person name="Krutzmann J."/>
            <person name="Morin E."/>
            <person name="Arend M."/>
            <person name="Barry K.W."/>
            <person name="Binder M."/>
            <person name="Choi C."/>
            <person name="Clum A."/>
            <person name="Copeland A."/>
            <person name="Grisel N."/>
            <person name="Haridas S."/>
            <person name="Kipfer T."/>
            <person name="LaButti K."/>
            <person name="Lindquist E."/>
            <person name="Lipzen A."/>
            <person name="Maire R."/>
            <person name="Meier B."/>
            <person name="Mihaltcheva S."/>
            <person name="Molinier V."/>
            <person name="Murat C."/>
            <person name="Poggeler S."/>
            <person name="Quandt C.A."/>
            <person name="Sperisen C."/>
            <person name="Tritt A."/>
            <person name="Tisserant E."/>
            <person name="Crous P.W."/>
            <person name="Henrissat B."/>
            <person name="Nehls U."/>
            <person name="Egli S."/>
            <person name="Spatafora J.W."/>
            <person name="Grigoriev I.V."/>
            <person name="Martin F.M."/>
        </authorList>
    </citation>
    <scope>NUCLEOTIDE SEQUENCE [LARGE SCALE GENOMIC DNA]</scope>
    <source>
        <strain evidence="2 3">CBS 459.81</strain>
    </source>
</reference>
<dbReference type="Gene3D" id="2.130.10.10">
    <property type="entry name" value="YVTN repeat-like/Quinoprotein amine dehydrogenase"/>
    <property type="match status" value="1"/>
</dbReference>
<proteinExistence type="predicted"/>
<dbReference type="Pfam" id="PF00400">
    <property type="entry name" value="WD40"/>
    <property type="match status" value="1"/>
</dbReference>
<dbReference type="EMBL" id="KV745026">
    <property type="protein sequence ID" value="OCK79048.1"/>
    <property type="molecule type" value="Genomic_DNA"/>
</dbReference>
<sequence length="131" mass="14489">AFSPDGKLVASASYDETVRLWDAGTGAALQTFEGYLNWVTPVAFSPDGKYLETDRGVLQFDFSIKVSSNSLKPFRTLFVSNEWVIEAGQNILWLPHDYRPTCIAVWDGIITLGHSSGSVSLLQFTQGTKRI</sequence>
<dbReference type="InterPro" id="IPR015943">
    <property type="entry name" value="WD40/YVTN_repeat-like_dom_sf"/>
</dbReference>
<dbReference type="PANTHER" id="PTHR19879:SF9">
    <property type="entry name" value="TRANSCRIPTION INITIATION FACTOR TFIID SUBUNIT 5"/>
    <property type="match status" value="1"/>
</dbReference>
<gene>
    <name evidence="2" type="ORF">K432DRAFT_78958</name>
</gene>
<dbReference type="SUPFAM" id="SSF50978">
    <property type="entry name" value="WD40 repeat-like"/>
    <property type="match status" value="1"/>
</dbReference>
<dbReference type="OrthoDB" id="538223at2759"/>
<dbReference type="PROSITE" id="PS50294">
    <property type="entry name" value="WD_REPEATS_REGION"/>
    <property type="match status" value="1"/>
</dbReference>